<sequence>MNRYRVLANTRKLTKWHIINNGFFHLVFLSTSKIIRKFINLLGSVENSFFLICAYLFEWQLVRFSQILNLILADFTIKITPFSLIKKHKDKNMTKIRDNPTKKWGDWVTSTRKILTKRSKTPELQRQPSENSDDFALNQDAIMPNPKLATLEPFSRSENAMNTIQPNQAS</sequence>
<evidence type="ECO:0000256" key="1">
    <source>
        <dbReference type="SAM" id="MobiDB-lite"/>
    </source>
</evidence>
<comment type="caution">
    <text evidence="3">The sequence shown here is derived from an EMBL/GenBank/DDBJ whole genome shotgun (WGS) entry which is preliminary data.</text>
</comment>
<evidence type="ECO:0000313" key="3">
    <source>
        <dbReference type="EMBL" id="RNA16130.1"/>
    </source>
</evidence>
<keyword evidence="4" id="KW-1185">Reference proteome</keyword>
<name>A0A3M7QXN0_BRAPC</name>
<gene>
    <name evidence="3" type="ORF">BpHYR1_036704</name>
</gene>
<protein>
    <submittedName>
        <fullName evidence="3">Uncharacterized protein</fullName>
    </submittedName>
</protein>
<evidence type="ECO:0000313" key="4">
    <source>
        <dbReference type="Proteomes" id="UP000276133"/>
    </source>
</evidence>
<evidence type="ECO:0000256" key="2">
    <source>
        <dbReference type="SAM" id="Phobius"/>
    </source>
</evidence>
<accession>A0A3M7QXN0</accession>
<organism evidence="3 4">
    <name type="scientific">Brachionus plicatilis</name>
    <name type="common">Marine rotifer</name>
    <name type="synonym">Brachionus muelleri</name>
    <dbReference type="NCBI Taxonomy" id="10195"/>
    <lineage>
        <taxon>Eukaryota</taxon>
        <taxon>Metazoa</taxon>
        <taxon>Spiralia</taxon>
        <taxon>Gnathifera</taxon>
        <taxon>Rotifera</taxon>
        <taxon>Eurotatoria</taxon>
        <taxon>Monogononta</taxon>
        <taxon>Pseudotrocha</taxon>
        <taxon>Ploima</taxon>
        <taxon>Brachionidae</taxon>
        <taxon>Brachionus</taxon>
    </lineage>
</organism>
<keyword evidence="2" id="KW-0812">Transmembrane</keyword>
<keyword evidence="2" id="KW-0472">Membrane</keyword>
<dbReference type="Proteomes" id="UP000276133">
    <property type="component" value="Unassembled WGS sequence"/>
</dbReference>
<dbReference type="EMBL" id="REGN01004801">
    <property type="protein sequence ID" value="RNA16130.1"/>
    <property type="molecule type" value="Genomic_DNA"/>
</dbReference>
<feature type="transmembrane region" description="Helical" evidence="2">
    <location>
        <begin position="38"/>
        <end position="57"/>
    </location>
</feature>
<reference evidence="3 4" key="1">
    <citation type="journal article" date="2018" name="Sci. Rep.">
        <title>Genomic signatures of local adaptation to the degree of environmental predictability in rotifers.</title>
        <authorList>
            <person name="Franch-Gras L."/>
            <person name="Hahn C."/>
            <person name="Garcia-Roger E.M."/>
            <person name="Carmona M.J."/>
            <person name="Serra M."/>
            <person name="Gomez A."/>
        </authorList>
    </citation>
    <scope>NUCLEOTIDE SEQUENCE [LARGE SCALE GENOMIC DNA]</scope>
    <source>
        <strain evidence="3">HYR1</strain>
    </source>
</reference>
<feature type="region of interest" description="Disordered" evidence="1">
    <location>
        <begin position="118"/>
        <end position="139"/>
    </location>
</feature>
<keyword evidence="2" id="KW-1133">Transmembrane helix</keyword>
<proteinExistence type="predicted"/>
<dbReference type="AlphaFoldDB" id="A0A3M7QXN0"/>